<reference evidence="7 8" key="1">
    <citation type="submission" date="2016-03" db="EMBL/GenBank/DDBJ databases">
        <title>Whole genome sequencing of Grifola frondosa 9006-11.</title>
        <authorList>
            <person name="Min B."/>
            <person name="Park H."/>
            <person name="Kim J.-G."/>
            <person name="Cho H."/>
            <person name="Oh Y.-L."/>
            <person name="Kong W.-S."/>
            <person name="Choi I.-G."/>
        </authorList>
    </citation>
    <scope>NUCLEOTIDE SEQUENCE [LARGE SCALE GENOMIC DNA]</scope>
    <source>
        <strain evidence="7 8">9006-11</strain>
    </source>
</reference>
<name>A0A1C7MMN6_GRIFR</name>
<dbReference type="SMART" id="SM00075">
    <property type="entry name" value="HYDRO"/>
    <property type="match status" value="1"/>
</dbReference>
<evidence type="ECO:0000313" key="8">
    <source>
        <dbReference type="Proteomes" id="UP000092993"/>
    </source>
</evidence>
<dbReference type="GO" id="GO:0005199">
    <property type="term" value="F:structural constituent of cell wall"/>
    <property type="evidence" value="ECO:0007669"/>
    <property type="project" value="InterPro"/>
</dbReference>
<evidence type="ECO:0000256" key="3">
    <source>
        <dbReference type="ARBA" id="ARBA00022512"/>
    </source>
</evidence>
<comment type="caution">
    <text evidence="7">The sequence shown here is derived from an EMBL/GenBank/DDBJ whole genome shotgun (WGS) entry which is preliminary data.</text>
</comment>
<dbReference type="Proteomes" id="UP000092993">
    <property type="component" value="Unassembled WGS sequence"/>
</dbReference>
<dbReference type="EMBL" id="LUGG01000002">
    <property type="protein sequence ID" value="OBZ78122.1"/>
    <property type="molecule type" value="Genomic_DNA"/>
</dbReference>
<keyword evidence="8" id="KW-1185">Reference proteome</keyword>
<accession>A0A1C7MMN6</accession>
<dbReference type="AlphaFoldDB" id="A0A1C7MMN6"/>
<dbReference type="CDD" id="cd23507">
    <property type="entry name" value="hydrophobin_I"/>
    <property type="match status" value="1"/>
</dbReference>
<dbReference type="GO" id="GO:0009277">
    <property type="term" value="C:fungal-type cell wall"/>
    <property type="evidence" value="ECO:0007669"/>
    <property type="project" value="InterPro"/>
</dbReference>
<comment type="similarity">
    <text evidence="2 6">Belongs to the fungal hydrophobin family.</text>
</comment>
<keyword evidence="5 6" id="KW-1015">Disulfide bond</keyword>
<dbReference type="InterPro" id="IPR001338">
    <property type="entry name" value="Class_I_Hydrophobin"/>
</dbReference>
<evidence type="ECO:0000313" key="7">
    <source>
        <dbReference type="EMBL" id="OBZ78122.1"/>
    </source>
</evidence>
<gene>
    <name evidence="7" type="ORF">A0H81_02283</name>
</gene>
<evidence type="ECO:0000256" key="1">
    <source>
        <dbReference type="ARBA" id="ARBA00004191"/>
    </source>
</evidence>
<comment type="subcellular location">
    <subcellularLocation>
        <location evidence="1 6">Secreted</location>
        <location evidence="1 6">Cell wall</location>
    </subcellularLocation>
</comment>
<keyword evidence="6" id="KW-0732">Signal</keyword>
<sequence>MTSLALLAAANPAPVPQSSAEGCTLLVDNLLCCQEFEPGDAPILGPIFELLGLLLPGVNTLVGLQCTSTNAVEVALGSCLDGNVGCCDINDLGGVVALGCHPVTLL</sequence>
<evidence type="ECO:0000256" key="2">
    <source>
        <dbReference type="ARBA" id="ARBA00010446"/>
    </source>
</evidence>
<dbReference type="OrthoDB" id="4225815at2759"/>
<proteinExistence type="inferred from homology"/>
<evidence type="ECO:0000256" key="6">
    <source>
        <dbReference type="RuleBase" id="RU365009"/>
    </source>
</evidence>
<dbReference type="Pfam" id="PF01185">
    <property type="entry name" value="Hydrophobin"/>
    <property type="match status" value="1"/>
</dbReference>
<keyword evidence="3 6" id="KW-0134">Cell wall</keyword>
<evidence type="ECO:0000256" key="5">
    <source>
        <dbReference type="ARBA" id="ARBA00023157"/>
    </source>
</evidence>
<keyword evidence="4 6" id="KW-0964">Secreted</keyword>
<evidence type="ECO:0000256" key="4">
    <source>
        <dbReference type="ARBA" id="ARBA00022525"/>
    </source>
</evidence>
<dbReference type="STRING" id="5627.A0A1C7MMN6"/>
<protein>
    <recommendedName>
        <fullName evidence="6">Hydrophobin</fullName>
    </recommendedName>
</protein>
<organism evidence="7 8">
    <name type="scientific">Grifola frondosa</name>
    <name type="common">Maitake</name>
    <name type="synonym">Polyporus frondosus</name>
    <dbReference type="NCBI Taxonomy" id="5627"/>
    <lineage>
        <taxon>Eukaryota</taxon>
        <taxon>Fungi</taxon>
        <taxon>Dikarya</taxon>
        <taxon>Basidiomycota</taxon>
        <taxon>Agaricomycotina</taxon>
        <taxon>Agaricomycetes</taxon>
        <taxon>Polyporales</taxon>
        <taxon>Grifolaceae</taxon>
        <taxon>Grifola</taxon>
    </lineage>
</organism>